<sequence length="442" mass="45699">MLRARPIIAPLVAVAPLLWAAAPSPARACEPDFPDTVAFPPSGSVLPRNAAVRITGFGANPNSAMVDGDVVNVVEVAELSGPEKTNGRATFPVGVFRVEPEPNIGAMVSFLIKGEPSLVYTAGLRDTNPPAPLTDLSVDLHDFLVPSCGDSCSNGNWTLNYWVHLVGGAQDDGSPVVHNIFLNDTGDDTDGELVFTIMAGSQQHVRLPREVAWAAENDPLHDVCITVRTFDTAMNEAPVAHRACKLCRAQLEPGEPPDECDVIGVTSEPTWTPADTVRDGACSAMQIPPLPAPPPDPDTTTGDDSTGGDSTGDDSTGGDSTGGDSTGSPPDGTTTSATSTSTTTTTTDPVPPTTTDPTETPTTGSEPPSTTDSNTSGDSSSSGTSAGGDGLVEHGCACTGAPCEGSTPALLLIGLFAVVLARPRRLRHEACRATGRRRRPRC</sequence>
<feature type="compositionally biased region" description="Low complexity" evidence="1">
    <location>
        <begin position="326"/>
        <end position="348"/>
    </location>
</feature>
<feature type="region of interest" description="Disordered" evidence="1">
    <location>
        <begin position="283"/>
        <end position="387"/>
    </location>
</feature>
<feature type="compositionally biased region" description="Pro residues" evidence="1">
    <location>
        <begin position="288"/>
        <end position="297"/>
    </location>
</feature>
<evidence type="ECO:0000256" key="2">
    <source>
        <dbReference type="SAM" id="SignalP"/>
    </source>
</evidence>
<name>A0ABY7HHR3_9BACT</name>
<feature type="signal peptide" evidence="2">
    <location>
        <begin position="1"/>
        <end position="28"/>
    </location>
</feature>
<dbReference type="EMBL" id="CP114040">
    <property type="protein sequence ID" value="WAS98862.1"/>
    <property type="molecule type" value="Genomic_DNA"/>
</dbReference>
<evidence type="ECO:0000313" key="4">
    <source>
        <dbReference type="Proteomes" id="UP001164459"/>
    </source>
</evidence>
<evidence type="ECO:0000256" key="1">
    <source>
        <dbReference type="SAM" id="MobiDB-lite"/>
    </source>
</evidence>
<feature type="compositionally biased region" description="Low complexity" evidence="1">
    <location>
        <begin position="298"/>
        <end position="318"/>
    </location>
</feature>
<feature type="compositionally biased region" description="Low complexity" evidence="1">
    <location>
        <begin position="355"/>
        <end position="384"/>
    </location>
</feature>
<gene>
    <name evidence="3" type="ORF">O0S08_22255</name>
</gene>
<reference evidence="3" key="1">
    <citation type="submission" date="2022-11" db="EMBL/GenBank/DDBJ databases">
        <title>Minimal conservation of predation-associated metabolite biosynthetic gene clusters underscores biosynthetic potential of Myxococcota including descriptions for ten novel species: Archangium lansinium sp. nov., Myxococcus landrumus sp. nov., Nannocystis bai.</title>
        <authorList>
            <person name="Ahearne A."/>
            <person name="Stevens C."/>
            <person name="Dowd S."/>
        </authorList>
    </citation>
    <scope>NUCLEOTIDE SEQUENCE</scope>
    <source>
        <strain evidence="3">Fl3</strain>
    </source>
</reference>
<organism evidence="3 4">
    <name type="scientific">Nannocystis punicea</name>
    <dbReference type="NCBI Taxonomy" id="2995304"/>
    <lineage>
        <taxon>Bacteria</taxon>
        <taxon>Pseudomonadati</taxon>
        <taxon>Myxococcota</taxon>
        <taxon>Polyangia</taxon>
        <taxon>Nannocystales</taxon>
        <taxon>Nannocystaceae</taxon>
        <taxon>Nannocystis</taxon>
    </lineage>
</organism>
<accession>A0ABY7HHR3</accession>
<evidence type="ECO:0008006" key="5">
    <source>
        <dbReference type="Google" id="ProtNLM"/>
    </source>
</evidence>
<proteinExistence type="predicted"/>
<keyword evidence="2" id="KW-0732">Signal</keyword>
<dbReference type="Proteomes" id="UP001164459">
    <property type="component" value="Chromosome"/>
</dbReference>
<dbReference type="RefSeq" id="WP_269041219.1">
    <property type="nucleotide sequence ID" value="NZ_CP114040.1"/>
</dbReference>
<evidence type="ECO:0000313" key="3">
    <source>
        <dbReference type="EMBL" id="WAS98862.1"/>
    </source>
</evidence>
<keyword evidence="4" id="KW-1185">Reference proteome</keyword>
<protein>
    <recommendedName>
        <fullName evidence="5">MYXO-CTERM domain-containing protein</fullName>
    </recommendedName>
</protein>
<feature type="chain" id="PRO_5047470045" description="MYXO-CTERM domain-containing protein" evidence="2">
    <location>
        <begin position="29"/>
        <end position="442"/>
    </location>
</feature>